<evidence type="ECO:0000313" key="2">
    <source>
        <dbReference type="Proteomes" id="UP000244223"/>
    </source>
</evidence>
<evidence type="ECO:0000313" key="1">
    <source>
        <dbReference type="EMBL" id="PTQ89812.1"/>
    </source>
</evidence>
<dbReference type="EMBL" id="QAON01000005">
    <property type="protein sequence ID" value="PTQ89812.1"/>
    <property type="molecule type" value="Genomic_DNA"/>
</dbReference>
<reference evidence="1 2" key="1">
    <citation type="submission" date="2018-04" db="EMBL/GenBank/DDBJ databases">
        <title>Genomic Encyclopedia of Archaeal and Bacterial Type Strains, Phase II (KMG-II): from individual species to whole genera.</title>
        <authorList>
            <person name="Goeker M."/>
        </authorList>
    </citation>
    <scope>NUCLEOTIDE SEQUENCE [LARGE SCALE GENOMIC DNA]</scope>
    <source>
        <strain evidence="1 2">DSM 5822</strain>
    </source>
</reference>
<organism evidence="1 2">
    <name type="scientific">Agitococcus lubricus</name>
    <dbReference type="NCBI Taxonomy" id="1077255"/>
    <lineage>
        <taxon>Bacteria</taxon>
        <taxon>Pseudomonadati</taxon>
        <taxon>Pseudomonadota</taxon>
        <taxon>Gammaproteobacteria</taxon>
        <taxon>Moraxellales</taxon>
        <taxon>Moraxellaceae</taxon>
        <taxon>Agitococcus</taxon>
    </lineage>
</organism>
<comment type="caution">
    <text evidence="1">The sequence shown here is derived from an EMBL/GenBank/DDBJ whole genome shotgun (WGS) entry which is preliminary data.</text>
</comment>
<name>A0A2T5J0E3_9GAMM</name>
<sequence>MFTLILNVEDFKMANTVIAYDEVRFDVRNKEITECYVFINNMSNDGLIGVHGWHFKAFPASMSIMDIMKEWAAGDDPLMWPQKSPKSE</sequence>
<proteinExistence type="predicted"/>
<accession>A0A2T5J0E3</accession>
<keyword evidence="2" id="KW-1185">Reference proteome</keyword>
<dbReference type="AlphaFoldDB" id="A0A2T5J0E3"/>
<dbReference type="Proteomes" id="UP000244223">
    <property type="component" value="Unassembled WGS sequence"/>
</dbReference>
<protein>
    <submittedName>
        <fullName evidence="1">Uncharacterized protein</fullName>
    </submittedName>
</protein>
<gene>
    <name evidence="1" type="ORF">C8N29_105139</name>
</gene>